<evidence type="ECO:0000256" key="2">
    <source>
        <dbReference type="ARBA" id="ARBA00007092"/>
    </source>
</evidence>
<dbReference type="EMBL" id="AFYH01063753">
    <property type="status" value="NOT_ANNOTATED_CDS"/>
    <property type="molecule type" value="Genomic_DNA"/>
</dbReference>
<dbReference type="PANTHER" id="PTHR22748:SF26">
    <property type="entry name" value="ENDONUCLEASE_EXONUCLEASE_PHOSPHATASE DOMAIN-CONTAINING PROTEIN"/>
    <property type="match status" value="1"/>
</dbReference>
<evidence type="ECO:0000256" key="8">
    <source>
        <dbReference type="ARBA" id="ARBA00023204"/>
    </source>
</evidence>
<dbReference type="GO" id="GO:0003906">
    <property type="term" value="F:DNA-(apurinic or apyrimidinic site) endonuclease activity"/>
    <property type="evidence" value="ECO:0007669"/>
    <property type="project" value="TreeGrafter"/>
</dbReference>
<name>H3B1U9_LATCH</name>
<dbReference type="HOGENOM" id="CLU_000680_2_0_1"/>
<dbReference type="EC" id="3.1.11.2" evidence="3"/>
<comment type="similarity">
    <text evidence="2">Belongs to the DNA repair enzymes AP/ExoA family.</text>
</comment>
<dbReference type="STRING" id="7897.ENSLACP00000015870"/>
<evidence type="ECO:0000313" key="12">
    <source>
        <dbReference type="Ensembl" id="ENSLACP00000015870.1"/>
    </source>
</evidence>
<sequence>IITWNVKGINGPLKRYRVLSQLATLKCNIALTQKTHLTEKEAAKLNRRWVGQAYLSPTQSRGVSVLIRKQVPWVHQDTIADKEGRYIAIRIQDYTIINVYVPKTHQASFITEITRLLEEWQGEHVVVGGDFNAVLEAALERSSKPLPWDGKNSQALKSLCKEDGLYNAWRIFNPNLREYTLLISYPIMMNLQKCKIGSFTLSDHAPVCVLPPKTAKQWCFNNTLLRDSKFLGMMQEEIKEFFQSNVGGVESMSTVWDAFKACGRGRIISYTANKKERNKIRQTLEEDLEEAEHRHMLSPKDGQLFISLQLAKTTLQSHLEKQTEFALFRLRKKYFKSGDKTGTLLAHKLKKKKKNTGTHYMQSKLYTSQSKLDQLAIRDLLKKAKLPMISKEDQAILEGPLKSEEVVEAIKNLSPGKAPSNH</sequence>
<feature type="binding site" evidence="9">
    <location>
        <position position="5"/>
    </location>
    <ligand>
        <name>Mg(2+)</name>
        <dbReference type="ChEBI" id="CHEBI:18420"/>
        <label>1</label>
    </ligand>
</feature>
<dbReference type="SUPFAM" id="SSF56219">
    <property type="entry name" value="DNase I-like"/>
    <property type="match status" value="1"/>
</dbReference>
<feature type="binding site" evidence="9">
    <location>
        <position position="132"/>
    </location>
    <ligand>
        <name>Mg(2+)</name>
        <dbReference type="ChEBI" id="CHEBI:18420"/>
        <label>1</label>
    </ligand>
</feature>
<evidence type="ECO:0000256" key="7">
    <source>
        <dbReference type="ARBA" id="ARBA00022842"/>
    </source>
</evidence>
<dbReference type="CDD" id="cd09076">
    <property type="entry name" value="L1-EN"/>
    <property type="match status" value="1"/>
</dbReference>
<dbReference type="PANTHER" id="PTHR22748">
    <property type="entry name" value="AP ENDONUCLEASE"/>
    <property type="match status" value="1"/>
</dbReference>
<dbReference type="GO" id="GO:0008081">
    <property type="term" value="F:phosphoric diester hydrolase activity"/>
    <property type="evidence" value="ECO:0007669"/>
    <property type="project" value="TreeGrafter"/>
</dbReference>
<dbReference type="InterPro" id="IPR005135">
    <property type="entry name" value="Endo/exonuclease/phosphatase"/>
</dbReference>
<reference evidence="12" key="2">
    <citation type="submission" date="2025-08" db="UniProtKB">
        <authorList>
            <consortium name="Ensembl"/>
        </authorList>
    </citation>
    <scope>IDENTIFICATION</scope>
</reference>
<keyword evidence="4 9" id="KW-0479">Metal-binding</keyword>
<dbReference type="GO" id="GO:0005634">
    <property type="term" value="C:nucleus"/>
    <property type="evidence" value="ECO:0007669"/>
    <property type="project" value="TreeGrafter"/>
</dbReference>
<protein>
    <recommendedName>
        <fullName evidence="3">exodeoxyribonuclease III</fullName>
        <ecNumber evidence="3">3.1.11.2</ecNumber>
    </recommendedName>
</protein>
<dbReference type="GO" id="GO:0006284">
    <property type="term" value="P:base-excision repair"/>
    <property type="evidence" value="ECO:0007669"/>
    <property type="project" value="TreeGrafter"/>
</dbReference>
<evidence type="ECO:0000256" key="9">
    <source>
        <dbReference type="PIRSR" id="PIRSR604808-2"/>
    </source>
</evidence>
<dbReference type="GeneTree" id="ENSGT00940000164503"/>
<keyword evidence="7 9" id="KW-0460">Magnesium</keyword>
<dbReference type="InParanoid" id="H3B1U9"/>
<keyword evidence="5" id="KW-0227">DNA damage</keyword>
<evidence type="ECO:0000256" key="5">
    <source>
        <dbReference type="ARBA" id="ARBA00022763"/>
    </source>
</evidence>
<keyword evidence="6" id="KW-0378">Hydrolase</keyword>
<reference evidence="13" key="1">
    <citation type="submission" date="2011-08" db="EMBL/GenBank/DDBJ databases">
        <title>The draft genome of Latimeria chalumnae.</title>
        <authorList>
            <person name="Di Palma F."/>
            <person name="Alfoldi J."/>
            <person name="Johnson J."/>
            <person name="Berlin A."/>
            <person name="Gnerre S."/>
            <person name="Jaffe D."/>
            <person name="MacCallum I."/>
            <person name="Young S."/>
            <person name="Walker B.J."/>
            <person name="Lander E."/>
            <person name="Lindblad-Toh K."/>
        </authorList>
    </citation>
    <scope>NUCLEOTIDE SEQUENCE [LARGE SCALE GENOMIC DNA]</scope>
    <source>
        <strain evidence="13">Wild caught</strain>
    </source>
</reference>
<keyword evidence="13" id="KW-1185">Reference proteome</keyword>
<evidence type="ECO:0000256" key="3">
    <source>
        <dbReference type="ARBA" id="ARBA00012115"/>
    </source>
</evidence>
<reference evidence="12" key="3">
    <citation type="submission" date="2025-09" db="UniProtKB">
        <authorList>
            <consortium name="Ensembl"/>
        </authorList>
    </citation>
    <scope>IDENTIFICATION</scope>
</reference>
<comment type="catalytic activity">
    <reaction evidence="1">
        <text>Exonucleolytic cleavage in the 3'- to 5'-direction to yield nucleoside 5'-phosphates.</text>
        <dbReference type="EC" id="3.1.11.2"/>
    </reaction>
</comment>
<dbReference type="Pfam" id="PF03372">
    <property type="entry name" value="Exo_endo_phos"/>
    <property type="match status" value="1"/>
</dbReference>
<feature type="binding site" evidence="9">
    <location>
        <position position="130"/>
    </location>
    <ligand>
        <name>Mg(2+)</name>
        <dbReference type="ChEBI" id="CHEBI:18420"/>
        <label>1</label>
    </ligand>
</feature>
<evidence type="ECO:0000256" key="10">
    <source>
        <dbReference type="PIRSR" id="PIRSR604808-3"/>
    </source>
</evidence>
<dbReference type="InterPro" id="IPR004808">
    <property type="entry name" value="AP_endonuc_1"/>
</dbReference>
<organism evidence="12 13">
    <name type="scientific">Latimeria chalumnae</name>
    <name type="common">Coelacanth</name>
    <dbReference type="NCBI Taxonomy" id="7897"/>
    <lineage>
        <taxon>Eukaryota</taxon>
        <taxon>Metazoa</taxon>
        <taxon>Chordata</taxon>
        <taxon>Craniata</taxon>
        <taxon>Vertebrata</taxon>
        <taxon>Euteleostomi</taxon>
        <taxon>Coelacanthiformes</taxon>
        <taxon>Coelacanthidae</taxon>
        <taxon>Latimeria</taxon>
    </lineage>
</organism>
<keyword evidence="8" id="KW-0234">DNA repair</keyword>
<accession>H3B1U9</accession>
<dbReference type="Gene3D" id="3.60.10.10">
    <property type="entry name" value="Endonuclease/exonuclease/phosphatase"/>
    <property type="match status" value="1"/>
</dbReference>
<dbReference type="AlphaFoldDB" id="H3B1U9"/>
<dbReference type="Ensembl" id="ENSLACT00000015980.1">
    <property type="protein sequence ID" value="ENSLACP00000015870.1"/>
    <property type="gene ID" value="ENSLACG00000013975.1"/>
</dbReference>
<comment type="cofactor">
    <cofactor evidence="9">
        <name>Mg(2+)</name>
        <dbReference type="ChEBI" id="CHEBI:18420"/>
    </cofactor>
    <cofactor evidence="9">
        <name>Mn(2+)</name>
        <dbReference type="ChEBI" id="CHEBI:29035"/>
    </cofactor>
    <text evidence="9">Probably binds two magnesium or manganese ions per subunit.</text>
</comment>
<feature type="domain" description="Endonuclease/exonuclease/phosphatase" evidence="11">
    <location>
        <begin position="2"/>
        <end position="136"/>
    </location>
</feature>
<keyword evidence="9" id="KW-0464">Manganese</keyword>
<dbReference type="InterPro" id="IPR036691">
    <property type="entry name" value="Endo/exonu/phosph_ase_sf"/>
</dbReference>
<dbReference type="OMA" id="FNNTHET"/>
<dbReference type="GO" id="GO:0046872">
    <property type="term" value="F:metal ion binding"/>
    <property type="evidence" value="ECO:0007669"/>
    <property type="project" value="UniProtKB-KW"/>
</dbReference>
<evidence type="ECO:0000313" key="13">
    <source>
        <dbReference type="Proteomes" id="UP000008672"/>
    </source>
</evidence>
<evidence type="ECO:0000256" key="4">
    <source>
        <dbReference type="ARBA" id="ARBA00022723"/>
    </source>
</evidence>
<feature type="site" description="Transition state stabilizer" evidence="10">
    <location>
        <position position="132"/>
    </location>
</feature>
<evidence type="ECO:0000259" key="11">
    <source>
        <dbReference type="Pfam" id="PF03372"/>
    </source>
</evidence>
<dbReference type="Proteomes" id="UP000008672">
    <property type="component" value="Unassembled WGS sequence"/>
</dbReference>
<proteinExistence type="inferred from homology"/>
<dbReference type="GO" id="GO:0008311">
    <property type="term" value="F:double-stranded DNA 3'-5' DNA exonuclease activity"/>
    <property type="evidence" value="ECO:0007669"/>
    <property type="project" value="UniProtKB-EC"/>
</dbReference>
<evidence type="ECO:0000256" key="1">
    <source>
        <dbReference type="ARBA" id="ARBA00000493"/>
    </source>
</evidence>
<evidence type="ECO:0000256" key="6">
    <source>
        <dbReference type="ARBA" id="ARBA00022801"/>
    </source>
</evidence>